<accession>A0A3S3MC09</accession>
<dbReference type="AlphaFoldDB" id="A0A3S3MC09"/>
<reference evidence="2 3" key="1">
    <citation type="journal article" date="2019" name="Nat. Plants">
        <title>Stout camphor tree genome fills gaps in understanding of flowering plant genome evolution.</title>
        <authorList>
            <person name="Chaw S.M."/>
            <person name="Liu Y.C."/>
            <person name="Wu Y.W."/>
            <person name="Wang H.Y."/>
            <person name="Lin C.I."/>
            <person name="Wu C.S."/>
            <person name="Ke H.M."/>
            <person name="Chang L.Y."/>
            <person name="Hsu C.Y."/>
            <person name="Yang H.T."/>
            <person name="Sudianto E."/>
            <person name="Hsu M.H."/>
            <person name="Wu K.P."/>
            <person name="Wang L.N."/>
            <person name="Leebens-Mack J.H."/>
            <person name="Tsai I.J."/>
        </authorList>
    </citation>
    <scope>NUCLEOTIDE SEQUENCE [LARGE SCALE GENOMIC DNA]</scope>
    <source>
        <strain evidence="3">cv. Chaw 1501</strain>
        <tissue evidence="2">Young leaves</tissue>
    </source>
</reference>
<feature type="domain" description="Disease resistance protein At4g27190-like leucine-rich repeats" evidence="1">
    <location>
        <begin position="112"/>
        <end position="218"/>
    </location>
</feature>
<keyword evidence="3" id="KW-1185">Reference proteome</keyword>
<organism evidence="2 3">
    <name type="scientific">Cinnamomum micranthum f. kanehirae</name>
    <dbReference type="NCBI Taxonomy" id="337451"/>
    <lineage>
        <taxon>Eukaryota</taxon>
        <taxon>Viridiplantae</taxon>
        <taxon>Streptophyta</taxon>
        <taxon>Embryophyta</taxon>
        <taxon>Tracheophyta</taxon>
        <taxon>Spermatophyta</taxon>
        <taxon>Magnoliopsida</taxon>
        <taxon>Magnoliidae</taxon>
        <taxon>Laurales</taxon>
        <taxon>Lauraceae</taxon>
        <taxon>Cinnamomum</taxon>
    </lineage>
</organism>
<dbReference type="Pfam" id="PF23247">
    <property type="entry name" value="LRR_RPS2"/>
    <property type="match status" value="1"/>
</dbReference>
<dbReference type="Gene3D" id="3.80.10.10">
    <property type="entry name" value="Ribonuclease Inhibitor"/>
    <property type="match status" value="2"/>
</dbReference>
<dbReference type="OrthoDB" id="1928346at2759"/>
<comment type="caution">
    <text evidence="2">The sequence shown here is derived from an EMBL/GenBank/DDBJ whole genome shotgun (WGS) entry which is preliminary data.</text>
</comment>
<dbReference type="EMBL" id="QPKB01000001">
    <property type="protein sequence ID" value="RWR73631.1"/>
    <property type="molecule type" value="Genomic_DNA"/>
</dbReference>
<proteinExistence type="predicted"/>
<name>A0A3S3MC09_9MAGN</name>
<dbReference type="InterPro" id="IPR057135">
    <property type="entry name" value="At4g27190-like_LRR"/>
</dbReference>
<evidence type="ECO:0000313" key="2">
    <source>
        <dbReference type="EMBL" id="RWR73631.1"/>
    </source>
</evidence>
<evidence type="ECO:0000313" key="3">
    <source>
        <dbReference type="Proteomes" id="UP000283530"/>
    </source>
</evidence>
<sequence length="273" mass="30768">MPSLKELIITECNKLKALPDRLPCNLRRVTVHCEQVTWMPCDALPLLEFLSLEGHVKVELSPFPALKALEITCANYETLPSDGWELLESLHTTKISDCPRLAFLPDGMGKLKALQSLDIDGCSQLTNLPEGLGQLETLHTLSISNCSGFTSLFNGSGQFKTLRHLGILQCNSLRSLSDGLVHFEALQSVHVWFCPKLQSLFDGFEQLKSLRWLNIYNCPELKHFPPLQYLTSLERLEINNCPLAKEQLQKEIRGGRCNVSHICSIKIDDERIQ</sequence>
<dbReference type="PANTHER" id="PTHR36766:SF70">
    <property type="entry name" value="DISEASE RESISTANCE PROTEIN RGA4"/>
    <property type="match status" value="1"/>
</dbReference>
<evidence type="ECO:0000259" key="1">
    <source>
        <dbReference type="Pfam" id="PF23247"/>
    </source>
</evidence>
<dbReference type="InterPro" id="IPR032675">
    <property type="entry name" value="LRR_dom_sf"/>
</dbReference>
<dbReference type="Proteomes" id="UP000283530">
    <property type="component" value="Unassembled WGS sequence"/>
</dbReference>
<gene>
    <name evidence="2" type="ORF">CKAN_00193200</name>
</gene>
<dbReference type="SUPFAM" id="SSF52047">
    <property type="entry name" value="RNI-like"/>
    <property type="match status" value="1"/>
</dbReference>
<dbReference type="PANTHER" id="PTHR36766">
    <property type="entry name" value="PLANT BROAD-SPECTRUM MILDEW RESISTANCE PROTEIN RPW8"/>
    <property type="match status" value="1"/>
</dbReference>
<protein>
    <recommendedName>
        <fullName evidence="1">Disease resistance protein At4g27190-like leucine-rich repeats domain-containing protein</fullName>
    </recommendedName>
</protein>